<comment type="caution">
    <text evidence="2">The sequence shown here is derived from an EMBL/GenBank/DDBJ whole genome shotgun (WGS) entry which is preliminary data.</text>
</comment>
<evidence type="ECO:0000313" key="2">
    <source>
        <dbReference type="EMBL" id="MBP2368556.1"/>
    </source>
</evidence>
<dbReference type="PANTHER" id="PTHR42951:SF17">
    <property type="entry name" value="METALLO-BETA-LACTAMASE DOMAIN-CONTAINING PROTEIN"/>
    <property type="match status" value="1"/>
</dbReference>
<dbReference type="Gene3D" id="3.60.15.10">
    <property type="entry name" value="Ribonuclease Z/Hydroxyacylglutathione hydrolase-like"/>
    <property type="match status" value="1"/>
</dbReference>
<protein>
    <submittedName>
        <fullName evidence="2">Glyoxylase-like metal-dependent hydrolase (Beta-lactamase superfamily II)</fullName>
    </submittedName>
</protein>
<dbReference type="SMART" id="SM00849">
    <property type="entry name" value="Lactamase_B"/>
    <property type="match status" value="1"/>
</dbReference>
<evidence type="ECO:0000313" key="3">
    <source>
        <dbReference type="Proteomes" id="UP001519295"/>
    </source>
</evidence>
<dbReference type="Pfam" id="PF00753">
    <property type="entry name" value="Lactamase_B"/>
    <property type="match status" value="1"/>
</dbReference>
<dbReference type="EMBL" id="JAGINU010000001">
    <property type="protein sequence ID" value="MBP2368556.1"/>
    <property type="molecule type" value="Genomic_DNA"/>
</dbReference>
<dbReference type="SUPFAM" id="SSF56281">
    <property type="entry name" value="Metallo-hydrolase/oxidoreductase"/>
    <property type="match status" value="1"/>
</dbReference>
<organism evidence="2 3">
    <name type="scientific">Pseudonocardia parietis</name>
    <dbReference type="NCBI Taxonomy" id="570936"/>
    <lineage>
        <taxon>Bacteria</taxon>
        <taxon>Bacillati</taxon>
        <taxon>Actinomycetota</taxon>
        <taxon>Actinomycetes</taxon>
        <taxon>Pseudonocardiales</taxon>
        <taxon>Pseudonocardiaceae</taxon>
        <taxon>Pseudonocardia</taxon>
    </lineage>
</organism>
<keyword evidence="3" id="KW-1185">Reference proteome</keyword>
<dbReference type="Proteomes" id="UP001519295">
    <property type="component" value="Unassembled WGS sequence"/>
</dbReference>
<dbReference type="RefSeq" id="WP_210029878.1">
    <property type="nucleotide sequence ID" value="NZ_JAGINU010000001.1"/>
</dbReference>
<proteinExistence type="predicted"/>
<accession>A0ABS4VXB0</accession>
<feature type="domain" description="Metallo-beta-lactamase" evidence="1">
    <location>
        <begin position="25"/>
        <end position="208"/>
    </location>
</feature>
<dbReference type="InterPro" id="IPR001279">
    <property type="entry name" value="Metallo-B-lactamas"/>
</dbReference>
<dbReference type="PANTHER" id="PTHR42951">
    <property type="entry name" value="METALLO-BETA-LACTAMASE DOMAIN-CONTAINING"/>
    <property type="match status" value="1"/>
</dbReference>
<reference evidence="2 3" key="1">
    <citation type="submission" date="2021-03" db="EMBL/GenBank/DDBJ databases">
        <title>Sequencing the genomes of 1000 actinobacteria strains.</title>
        <authorList>
            <person name="Klenk H.-P."/>
        </authorList>
    </citation>
    <scope>NUCLEOTIDE SEQUENCE [LARGE SCALE GENOMIC DNA]</scope>
    <source>
        <strain evidence="2 3">DSM 45256</strain>
    </source>
</reference>
<dbReference type="InterPro" id="IPR036866">
    <property type="entry name" value="RibonucZ/Hydroxyglut_hydro"/>
</dbReference>
<evidence type="ECO:0000259" key="1">
    <source>
        <dbReference type="SMART" id="SM00849"/>
    </source>
</evidence>
<gene>
    <name evidence="2" type="ORF">JOF36_004252</name>
</gene>
<dbReference type="InterPro" id="IPR050855">
    <property type="entry name" value="NDM-1-like"/>
</dbReference>
<sequence length="299" mass="32920">MAGLSRHDHGAVGVLVPENGGRYPYGNSLLIRGSAQTVLVDPSLAVGEQGLDGDRVDTVVVSHGHEDHLAGLHRFPGATVHAHEADLAAVRSVDALVEGFGLPPEHDEETRQELVRDFALVDRPDATGLADGARLDLGDRSVTVVHLPGHTAGHCGLLVEPDDFFFVGDIDLSRFGPHYGDVGSDLEAFEASIERCLQVQARWYGTFHHKGVVTGAAEFGTQLRAYREVIRTREQRLLEFLDEPRTLDDVVAHRLVYRPHVDLPWVDSVERRTAEQHLARLVADGRCELVEPGRFRLPR</sequence>
<name>A0ABS4VXB0_9PSEU</name>